<evidence type="ECO:0000313" key="1">
    <source>
        <dbReference type="EMBL" id="PKK61032.1"/>
    </source>
</evidence>
<gene>
    <name evidence="1" type="ORF">RhiirC2_792414</name>
</gene>
<sequence length="140" mass="16584">MTEIDESSYEKERLVRRTVLVSKTVQIRIAYFIDKTDMKQQVQVHKGRRRGLTTIGTYMKNILETSLKYTTATICYGFDKSEFAAIKECIGKFGAISPKIIKINKVKYLLMYFNNELMSEICYRLYTHQRWKKTWVKACR</sequence>
<name>A0A2N1MHC3_9GLOM</name>
<proteinExistence type="predicted"/>
<dbReference type="VEuPathDB" id="FungiDB:FUN_016263"/>
<reference evidence="1 2" key="1">
    <citation type="submission" date="2016-04" db="EMBL/GenBank/DDBJ databases">
        <title>Genome analyses suggest a sexual origin of heterokaryosis in a supposedly ancient asexual fungus.</title>
        <authorList>
            <person name="Ropars J."/>
            <person name="Sedzielewska K."/>
            <person name="Noel J."/>
            <person name="Charron P."/>
            <person name="Farinelli L."/>
            <person name="Marton T."/>
            <person name="Kruger M."/>
            <person name="Pelin A."/>
            <person name="Brachmann A."/>
            <person name="Corradi N."/>
        </authorList>
    </citation>
    <scope>NUCLEOTIDE SEQUENCE [LARGE SCALE GENOMIC DNA]</scope>
    <source>
        <strain evidence="1 2">C2</strain>
    </source>
</reference>
<reference evidence="1 2" key="2">
    <citation type="submission" date="2017-10" db="EMBL/GenBank/DDBJ databases">
        <title>Extensive intraspecific genome diversity in a model arbuscular mycorrhizal fungus.</title>
        <authorList>
            <person name="Chen E.C.H."/>
            <person name="Morin E."/>
            <person name="Baudet D."/>
            <person name="Noel J."/>
            <person name="Ndikumana S."/>
            <person name="Charron P."/>
            <person name="St-Onge C."/>
            <person name="Giorgi J."/>
            <person name="Grigoriev I.V."/>
            <person name="Roux C."/>
            <person name="Martin F.M."/>
            <person name="Corradi N."/>
        </authorList>
    </citation>
    <scope>NUCLEOTIDE SEQUENCE [LARGE SCALE GENOMIC DNA]</scope>
    <source>
        <strain evidence="1 2">C2</strain>
    </source>
</reference>
<evidence type="ECO:0000313" key="2">
    <source>
        <dbReference type="Proteomes" id="UP000233469"/>
    </source>
</evidence>
<dbReference type="AlphaFoldDB" id="A0A2N1MHC3"/>
<dbReference type="Proteomes" id="UP000233469">
    <property type="component" value="Unassembled WGS sequence"/>
</dbReference>
<protein>
    <submittedName>
        <fullName evidence="1">Uncharacterized protein</fullName>
    </submittedName>
</protein>
<organism evidence="1 2">
    <name type="scientific">Rhizophagus irregularis</name>
    <dbReference type="NCBI Taxonomy" id="588596"/>
    <lineage>
        <taxon>Eukaryota</taxon>
        <taxon>Fungi</taxon>
        <taxon>Fungi incertae sedis</taxon>
        <taxon>Mucoromycota</taxon>
        <taxon>Glomeromycotina</taxon>
        <taxon>Glomeromycetes</taxon>
        <taxon>Glomerales</taxon>
        <taxon>Glomeraceae</taxon>
        <taxon>Rhizophagus</taxon>
    </lineage>
</organism>
<dbReference type="EMBL" id="LLXL01002362">
    <property type="protein sequence ID" value="PKK61032.1"/>
    <property type="molecule type" value="Genomic_DNA"/>
</dbReference>
<accession>A0A2N1MHC3</accession>
<comment type="caution">
    <text evidence="1">The sequence shown here is derived from an EMBL/GenBank/DDBJ whole genome shotgun (WGS) entry which is preliminary data.</text>
</comment>